<evidence type="ECO:0000259" key="1">
    <source>
        <dbReference type="Pfam" id="PF09820"/>
    </source>
</evidence>
<dbReference type="AlphaFoldDB" id="A0A0B7H0A8"/>
<reference evidence="3" key="1">
    <citation type="submission" date="2015-01" db="EMBL/GenBank/DDBJ databases">
        <authorList>
            <person name="Manzoor Shahid"/>
            <person name="Zubair Saima"/>
        </authorList>
    </citation>
    <scope>NUCLEOTIDE SEQUENCE [LARGE SCALE GENOMIC DNA]</scope>
    <source>
        <strain evidence="3">V1</strain>
    </source>
</reference>
<dbReference type="PANTHER" id="PTHR34825:SF1">
    <property type="entry name" value="AAA-ATPASE-LIKE DOMAIN-CONTAINING PROTEIN"/>
    <property type="match status" value="1"/>
</dbReference>
<dbReference type="InterPro" id="IPR027417">
    <property type="entry name" value="P-loop_NTPase"/>
</dbReference>
<gene>
    <name evidence="2" type="ORF">TPHV1_40173</name>
</gene>
<dbReference type="InterPro" id="IPR012547">
    <property type="entry name" value="PDDEXK_9"/>
</dbReference>
<name>A0A0B7H0A8_TREPH</name>
<protein>
    <recommendedName>
        <fullName evidence="1">AAA-ATPase-like domain-containing protein</fullName>
    </recommendedName>
</protein>
<keyword evidence="3" id="KW-1185">Reference proteome</keyword>
<dbReference type="Pfam" id="PF09820">
    <property type="entry name" value="AAA-ATPase_like"/>
    <property type="match status" value="1"/>
</dbReference>
<proteinExistence type="predicted"/>
<dbReference type="PANTHER" id="PTHR34825">
    <property type="entry name" value="CONSERVED PROTEIN, WITH A WEAK D-GALACTARATE DEHYDRATASE/ALTRONATE HYDROLASE DOMAIN"/>
    <property type="match status" value="1"/>
</dbReference>
<dbReference type="Pfam" id="PF08011">
    <property type="entry name" value="PDDEXK_9"/>
    <property type="match status" value="1"/>
</dbReference>
<dbReference type="SUPFAM" id="SSF52540">
    <property type="entry name" value="P-loop containing nucleoside triphosphate hydrolases"/>
    <property type="match status" value="1"/>
</dbReference>
<feature type="domain" description="AAA-ATPase-like" evidence="1">
    <location>
        <begin position="37"/>
        <end position="238"/>
    </location>
</feature>
<organism evidence="2 3">
    <name type="scientific">Treponema phagedenis</name>
    <dbReference type="NCBI Taxonomy" id="162"/>
    <lineage>
        <taxon>Bacteria</taxon>
        <taxon>Pseudomonadati</taxon>
        <taxon>Spirochaetota</taxon>
        <taxon>Spirochaetia</taxon>
        <taxon>Spirochaetales</taxon>
        <taxon>Treponemataceae</taxon>
        <taxon>Treponema</taxon>
    </lineage>
</organism>
<dbReference type="InterPro" id="IPR018631">
    <property type="entry name" value="AAA-ATPase-like_dom"/>
</dbReference>
<evidence type="ECO:0000313" key="3">
    <source>
        <dbReference type="Proteomes" id="UP000042527"/>
    </source>
</evidence>
<evidence type="ECO:0000313" key="2">
    <source>
        <dbReference type="EMBL" id="CEM62670.1"/>
    </source>
</evidence>
<sequence length="564" mass="65971">MSMLVEPLHKQSSIFPKIENSFHVCYTESMTDIRKMPVGVQSFKVLRENNFLYVDKTEFLRKLVNSSKTYVLHRPRRFGKSLFLSMLEAYFCGQKELFAGLKIEGYEAQQNEPWQKYPVLHLDFNPNMYDTKEDLEDLLDNYLRKWEDVYGRPDTDYNISQRFSNVIENAYNKTGKQVVILVDEYDKPLLQTMNVNEELNETYRSILKGFYGVIKSSDEYIRLAFLTGVTKFSKVSIFSDLNNLKDISLLNGYSEICGITQEELEHNFQPEIKAISEKYNYTREEVLERLRKNYDGYLFHQNGKHVYNPFSLLNALDSKEFTKYWFATGTPTFLVNLLKQAEYDLRDVTERAELDKNALFDYRPSMQNPIPIFFQSGYLTIKSYNEEFELYKLGFPNMEVKQVFFDNMLPSFTSIVKDETGLYIKNFVCDMREGNVQAFMERLYTACASLPYSTASKKDKSLRERDYQIAFYIIFTLMGYYAEIETHSSKGRADLVLRTDKAIYIFEFKLAVKASADDALNQIKEKGYADKYKKCGKEIFLIGAVFGDDITAETPGMWKMEELN</sequence>
<dbReference type="Proteomes" id="UP000042527">
    <property type="component" value="Unassembled WGS sequence"/>
</dbReference>
<dbReference type="EMBL" id="CDNC01000034">
    <property type="protein sequence ID" value="CEM62670.1"/>
    <property type="molecule type" value="Genomic_DNA"/>
</dbReference>
<accession>A0A0B7H0A8</accession>